<proteinExistence type="predicted"/>
<protein>
    <recommendedName>
        <fullName evidence="4">Transglycosylase</fullName>
    </recommendedName>
</protein>
<keyword evidence="1" id="KW-1133">Transmembrane helix</keyword>
<sequence>MRLLGTILLIIGILGTIVFGIQAFEDSESFNFLGIDVAVSSANWTPVIISVVVLVLGIVLRRK</sequence>
<name>A0ABW3GMS3_9FLAO</name>
<evidence type="ECO:0000313" key="3">
    <source>
        <dbReference type="Proteomes" id="UP001597049"/>
    </source>
</evidence>
<dbReference type="Proteomes" id="UP001597049">
    <property type="component" value="Unassembled WGS sequence"/>
</dbReference>
<keyword evidence="3" id="KW-1185">Reference proteome</keyword>
<evidence type="ECO:0008006" key="4">
    <source>
        <dbReference type="Google" id="ProtNLM"/>
    </source>
</evidence>
<keyword evidence="1" id="KW-0472">Membrane</keyword>
<feature type="transmembrane region" description="Helical" evidence="1">
    <location>
        <begin position="44"/>
        <end position="60"/>
    </location>
</feature>
<accession>A0ABW3GMS3</accession>
<organism evidence="2 3">
    <name type="scientific">Psychroflexus salinarum</name>
    <dbReference type="NCBI Taxonomy" id="546024"/>
    <lineage>
        <taxon>Bacteria</taxon>
        <taxon>Pseudomonadati</taxon>
        <taxon>Bacteroidota</taxon>
        <taxon>Flavobacteriia</taxon>
        <taxon>Flavobacteriales</taxon>
        <taxon>Flavobacteriaceae</taxon>
        <taxon>Psychroflexus</taxon>
    </lineage>
</organism>
<dbReference type="EMBL" id="JBHTIV010000005">
    <property type="protein sequence ID" value="MFD0931914.1"/>
    <property type="molecule type" value="Genomic_DNA"/>
</dbReference>
<comment type="caution">
    <text evidence="2">The sequence shown here is derived from an EMBL/GenBank/DDBJ whole genome shotgun (WGS) entry which is preliminary data.</text>
</comment>
<keyword evidence="1" id="KW-0812">Transmembrane</keyword>
<evidence type="ECO:0000313" key="2">
    <source>
        <dbReference type="EMBL" id="MFD0931914.1"/>
    </source>
</evidence>
<dbReference type="RefSeq" id="WP_379657241.1">
    <property type="nucleotide sequence ID" value="NZ_JBHTIV010000005.1"/>
</dbReference>
<reference evidence="3" key="1">
    <citation type="journal article" date="2019" name="Int. J. Syst. Evol. Microbiol.">
        <title>The Global Catalogue of Microorganisms (GCM) 10K type strain sequencing project: providing services to taxonomists for standard genome sequencing and annotation.</title>
        <authorList>
            <consortium name="The Broad Institute Genomics Platform"/>
            <consortium name="The Broad Institute Genome Sequencing Center for Infectious Disease"/>
            <person name="Wu L."/>
            <person name="Ma J."/>
        </authorList>
    </citation>
    <scope>NUCLEOTIDE SEQUENCE [LARGE SCALE GENOMIC DNA]</scope>
    <source>
        <strain evidence="3">CCUG 56752</strain>
    </source>
</reference>
<gene>
    <name evidence="2" type="ORF">ACFQ0R_04795</name>
</gene>
<evidence type="ECO:0000256" key="1">
    <source>
        <dbReference type="SAM" id="Phobius"/>
    </source>
</evidence>